<dbReference type="Pfam" id="PF01755">
    <property type="entry name" value="Glyco_transf_25"/>
    <property type="match status" value="1"/>
</dbReference>
<keyword evidence="1" id="KW-0472">Membrane</keyword>
<dbReference type="InterPro" id="IPR002654">
    <property type="entry name" value="Glyco_trans_25"/>
</dbReference>
<dbReference type="GeneID" id="18263541"/>
<name>W6JIU6_9POXV</name>
<evidence type="ECO:0000313" key="4">
    <source>
        <dbReference type="Proteomes" id="UP000174145"/>
    </source>
</evidence>
<dbReference type="OrthoDB" id="8758at10239"/>
<dbReference type="Proteomes" id="UP000174145">
    <property type="component" value="Segment"/>
</dbReference>
<sequence length="285" mass="34338">MNYLIIVLTIHRNTERQSNLKKILHKQNLNENVDYIMYYGIDYKNTDKNKLLNICKSGFKGICPYSILACASSHILLWNYISRLTYDYIIVLEDDTYINIKKYKDIKNVIEKYINNNILFLYSDYYYLPKNKYKFNNNCTIIHSPVFHVSMGCYIITPNVSKILFEYYIKNKIWFHIDFQMNFDLKYLKIDRYIFMVNELCNQYYGNKSSMGIKHASLFLNKINDTKLHRIVTTPILRIYNIEFDLYVLLLILFLLLMLILYNTISILFIITIFFIIYELYYSII</sequence>
<dbReference type="EMBL" id="AP013055">
    <property type="protein sequence ID" value="BAO49472.1"/>
    <property type="molecule type" value="Genomic_DNA"/>
</dbReference>
<reference evidence="3 4" key="1">
    <citation type="journal article" date="2014" name="Virology">
        <title>The complete genome sequence of the Alphaentomopoxvirus Anomala cuprea entomopoxvirus, including its terminal hairpin loop sequences, suggests a potentially unique mode of apoptosis inhibition and mode of DNA replication.</title>
        <authorList>
            <person name="Mitsuhashi W."/>
            <person name="Miyamoto K."/>
            <person name="Wada S."/>
        </authorList>
    </citation>
    <scope>NUCLEOTIDE SEQUENCE [LARGE SCALE GENOMIC DNA]</scope>
    <source>
        <strain evidence="3">CV6M</strain>
    </source>
</reference>
<evidence type="ECO:0000313" key="3">
    <source>
        <dbReference type="EMBL" id="BAO49472.1"/>
    </source>
</evidence>
<evidence type="ECO:0000256" key="1">
    <source>
        <dbReference type="SAM" id="Phobius"/>
    </source>
</evidence>
<feature type="domain" description="Glycosyl transferase family 25" evidence="2">
    <location>
        <begin position="6"/>
        <end position="179"/>
    </location>
</feature>
<accession>W6JIU6</accession>
<organism evidence="3 4">
    <name type="scientific">Alphaentomopoxvirus acuprea</name>
    <dbReference type="NCBI Taxonomy" id="62099"/>
    <lineage>
        <taxon>Viruses</taxon>
        <taxon>Varidnaviria</taxon>
        <taxon>Bamfordvirae</taxon>
        <taxon>Nucleocytoviricota</taxon>
        <taxon>Pokkesviricetes</taxon>
        <taxon>Chitovirales</taxon>
        <taxon>Poxviridae</taxon>
        <taxon>Entomopoxvirinae</taxon>
        <taxon>Alphaentomopoxvirus</taxon>
    </lineage>
</organism>
<keyword evidence="3" id="KW-0808">Transferase</keyword>
<keyword evidence="1" id="KW-0812">Transmembrane</keyword>
<keyword evidence="4" id="KW-1185">Reference proteome</keyword>
<proteinExistence type="predicted"/>
<dbReference type="KEGG" id="vg:18263541"/>
<dbReference type="GO" id="GO:0016740">
    <property type="term" value="F:transferase activity"/>
    <property type="evidence" value="ECO:0007669"/>
    <property type="project" value="UniProtKB-KW"/>
</dbReference>
<keyword evidence="1" id="KW-1133">Transmembrane helix</keyword>
<feature type="transmembrane region" description="Helical" evidence="1">
    <location>
        <begin position="246"/>
        <end position="278"/>
    </location>
</feature>
<dbReference type="RefSeq" id="YP_009001585.1">
    <property type="nucleotide sequence ID" value="NC_023426.1"/>
</dbReference>
<protein>
    <submittedName>
        <fullName evidence="3">Putative glycosyl transferase</fullName>
    </submittedName>
</protein>
<evidence type="ECO:0000259" key="2">
    <source>
        <dbReference type="Pfam" id="PF01755"/>
    </source>
</evidence>